<name>A0ABP9QWV0_9PSEU</name>
<evidence type="ECO:0000256" key="2">
    <source>
        <dbReference type="SAM" id="Phobius"/>
    </source>
</evidence>
<evidence type="ECO:0000313" key="3">
    <source>
        <dbReference type="EMBL" id="GAA5168626.1"/>
    </source>
</evidence>
<organism evidence="3 4">
    <name type="scientific">Pseudonocardia eucalypti</name>
    <dbReference type="NCBI Taxonomy" id="648755"/>
    <lineage>
        <taxon>Bacteria</taxon>
        <taxon>Bacillati</taxon>
        <taxon>Actinomycetota</taxon>
        <taxon>Actinomycetes</taxon>
        <taxon>Pseudonocardiales</taxon>
        <taxon>Pseudonocardiaceae</taxon>
        <taxon>Pseudonocardia</taxon>
    </lineage>
</organism>
<keyword evidence="4" id="KW-1185">Reference proteome</keyword>
<proteinExistence type="predicted"/>
<dbReference type="RefSeq" id="WP_185065464.1">
    <property type="nucleotide sequence ID" value="NZ_BAABJP010000039.1"/>
</dbReference>
<keyword evidence="2" id="KW-1133">Transmembrane helix</keyword>
<evidence type="ECO:0000256" key="1">
    <source>
        <dbReference type="SAM" id="MobiDB-lite"/>
    </source>
</evidence>
<keyword evidence="2" id="KW-0812">Transmembrane</keyword>
<evidence type="ECO:0000313" key="4">
    <source>
        <dbReference type="Proteomes" id="UP001428817"/>
    </source>
</evidence>
<dbReference type="EMBL" id="BAABJP010000039">
    <property type="protein sequence ID" value="GAA5168626.1"/>
    <property type="molecule type" value="Genomic_DNA"/>
</dbReference>
<reference evidence="4" key="1">
    <citation type="journal article" date="2019" name="Int. J. Syst. Evol. Microbiol.">
        <title>The Global Catalogue of Microorganisms (GCM) 10K type strain sequencing project: providing services to taxonomists for standard genome sequencing and annotation.</title>
        <authorList>
            <consortium name="The Broad Institute Genomics Platform"/>
            <consortium name="The Broad Institute Genome Sequencing Center for Infectious Disease"/>
            <person name="Wu L."/>
            <person name="Ma J."/>
        </authorList>
    </citation>
    <scope>NUCLEOTIDE SEQUENCE [LARGE SCALE GENOMIC DNA]</scope>
    <source>
        <strain evidence="4">JCM 18303</strain>
    </source>
</reference>
<keyword evidence="2" id="KW-0472">Membrane</keyword>
<gene>
    <name evidence="3" type="ORF">GCM10023321_63000</name>
</gene>
<comment type="caution">
    <text evidence="3">The sequence shown here is derived from an EMBL/GenBank/DDBJ whole genome shotgun (WGS) entry which is preliminary data.</text>
</comment>
<protein>
    <submittedName>
        <fullName evidence="3">Uncharacterized protein</fullName>
    </submittedName>
</protein>
<feature type="region of interest" description="Disordered" evidence="1">
    <location>
        <begin position="1"/>
        <end position="30"/>
    </location>
</feature>
<dbReference type="Proteomes" id="UP001428817">
    <property type="component" value="Unassembled WGS sequence"/>
</dbReference>
<accession>A0ABP9QWV0</accession>
<feature type="transmembrane region" description="Helical" evidence="2">
    <location>
        <begin position="55"/>
        <end position="79"/>
    </location>
</feature>
<sequence length="91" mass="9793">MQRWTEAADAGPSGVVAPREPPPAGAAEGGVATQVRAQVAAVQGWGGAERMWRGIVLGAMPVWAAFYGSYLLQLFWYAAAEPWTTPYLRPF</sequence>